<feature type="region of interest" description="Disordered" evidence="1">
    <location>
        <begin position="1"/>
        <end position="35"/>
    </location>
</feature>
<dbReference type="InterPro" id="IPR036063">
    <property type="entry name" value="Smr_dom_sf"/>
</dbReference>
<keyword evidence="4" id="KW-1185">Reference proteome</keyword>
<evidence type="ECO:0000313" key="3">
    <source>
        <dbReference type="EMBL" id="SJL10223.1"/>
    </source>
</evidence>
<organism evidence="3 4">
    <name type="scientific">Armillaria ostoyae</name>
    <name type="common">Armillaria root rot fungus</name>
    <dbReference type="NCBI Taxonomy" id="47428"/>
    <lineage>
        <taxon>Eukaryota</taxon>
        <taxon>Fungi</taxon>
        <taxon>Dikarya</taxon>
        <taxon>Basidiomycota</taxon>
        <taxon>Agaricomycotina</taxon>
        <taxon>Agaricomycetes</taxon>
        <taxon>Agaricomycetidae</taxon>
        <taxon>Agaricales</taxon>
        <taxon>Marasmiineae</taxon>
        <taxon>Physalacriaceae</taxon>
        <taxon>Armillaria</taxon>
    </lineage>
</organism>
<dbReference type="PANTHER" id="PTHR47417:SF1">
    <property type="entry name" value="SMR DOMAIN-CONTAINING PROTEIN YPL199C"/>
    <property type="match status" value="1"/>
</dbReference>
<proteinExistence type="predicted"/>
<dbReference type="InterPro" id="IPR013899">
    <property type="entry name" value="DUF1771"/>
</dbReference>
<feature type="compositionally biased region" description="Basic and acidic residues" evidence="1">
    <location>
        <begin position="1"/>
        <end position="12"/>
    </location>
</feature>
<name>A0A284RN76_ARMOS</name>
<gene>
    <name evidence="3" type="ORF">ARMOST_13607</name>
</gene>
<dbReference type="OMA" id="MERCFNE"/>
<dbReference type="OrthoDB" id="3231855at2759"/>
<sequence length="164" mass="18858">MERCFNESREAYSRGNGAAAKELSKQGKNHKQKMEQLNKEASDWIYLENNRDCRPGEIDLHRLRVKEAIAHTDTALEEAKRRGDSEIRLIVGKGKHSEGREARLRPAIKRLMHKYQLVAEFDPSNSGVLVVELNGLTPICHHQHLNISHRRSRRHRRRAGNIGA</sequence>
<evidence type="ECO:0000256" key="1">
    <source>
        <dbReference type="SAM" id="MobiDB-lite"/>
    </source>
</evidence>
<dbReference type="PROSITE" id="PS50828">
    <property type="entry name" value="SMR"/>
    <property type="match status" value="1"/>
</dbReference>
<dbReference type="SMART" id="SM01162">
    <property type="entry name" value="DUF1771"/>
    <property type="match status" value="1"/>
</dbReference>
<dbReference type="PANTHER" id="PTHR47417">
    <property type="entry name" value="SMR DOMAIN-CONTAINING PROTEIN YPL199C"/>
    <property type="match status" value="1"/>
</dbReference>
<reference evidence="4" key="1">
    <citation type="journal article" date="2017" name="Nat. Ecol. Evol.">
        <title>Genome expansion and lineage-specific genetic innovations in the forest pathogenic fungi Armillaria.</title>
        <authorList>
            <person name="Sipos G."/>
            <person name="Prasanna A.N."/>
            <person name="Walter M.C."/>
            <person name="O'Connor E."/>
            <person name="Balint B."/>
            <person name="Krizsan K."/>
            <person name="Kiss B."/>
            <person name="Hess J."/>
            <person name="Varga T."/>
            <person name="Slot J."/>
            <person name="Riley R."/>
            <person name="Boka B."/>
            <person name="Rigling D."/>
            <person name="Barry K."/>
            <person name="Lee J."/>
            <person name="Mihaltcheva S."/>
            <person name="LaButti K."/>
            <person name="Lipzen A."/>
            <person name="Waldron R."/>
            <person name="Moloney N.M."/>
            <person name="Sperisen C."/>
            <person name="Kredics L."/>
            <person name="Vagvoelgyi C."/>
            <person name="Patrignani A."/>
            <person name="Fitzpatrick D."/>
            <person name="Nagy I."/>
            <person name="Doyle S."/>
            <person name="Anderson J.B."/>
            <person name="Grigoriev I.V."/>
            <person name="Gueldener U."/>
            <person name="Muensterkoetter M."/>
            <person name="Nagy L.G."/>
        </authorList>
    </citation>
    <scope>NUCLEOTIDE SEQUENCE [LARGE SCALE GENOMIC DNA]</scope>
    <source>
        <strain evidence="4">C18/9</strain>
    </source>
</reference>
<dbReference type="Proteomes" id="UP000219338">
    <property type="component" value="Unassembled WGS sequence"/>
</dbReference>
<dbReference type="EMBL" id="FUEG01000012">
    <property type="protein sequence ID" value="SJL10223.1"/>
    <property type="molecule type" value="Genomic_DNA"/>
</dbReference>
<dbReference type="SMART" id="SM00463">
    <property type="entry name" value="SMR"/>
    <property type="match status" value="1"/>
</dbReference>
<evidence type="ECO:0000313" key="4">
    <source>
        <dbReference type="Proteomes" id="UP000219338"/>
    </source>
</evidence>
<dbReference type="AlphaFoldDB" id="A0A284RN76"/>
<dbReference type="Gene3D" id="3.30.1370.110">
    <property type="match status" value="1"/>
</dbReference>
<dbReference type="Pfam" id="PF01713">
    <property type="entry name" value="Smr"/>
    <property type="match status" value="1"/>
</dbReference>
<dbReference type="InterPro" id="IPR053020">
    <property type="entry name" value="Smr_domain_protein"/>
</dbReference>
<dbReference type="STRING" id="47428.A0A284RN76"/>
<dbReference type="SUPFAM" id="SSF160443">
    <property type="entry name" value="SMR domain-like"/>
    <property type="match status" value="1"/>
</dbReference>
<feature type="domain" description="Smr" evidence="2">
    <location>
        <begin position="58"/>
        <end position="134"/>
    </location>
</feature>
<dbReference type="InterPro" id="IPR002625">
    <property type="entry name" value="Smr_dom"/>
</dbReference>
<evidence type="ECO:0000259" key="2">
    <source>
        <dbReference type="PROSITE" id="PS50828"/>
    </source>
</evidence>
<protein>
    <recommendedName>
        <fullName evidence="2">Smr domain-containing protein</fullName>
    </recommendedName>
</protein>
<dbReference type="Pfam" id="PF08590">
    <property type="entry name" value="DUF1771"/>
    <property type="match status" value="1"/>
</dbReference>
<accession>A0A284RN76</accession>